<dbReference type="InterPro" id="IPR033116">
    <property type="entry name" value="TRYPSIN_SER"/>
</dbReference>
<dbReference type="Proteomes" id="UP001353858">
    <property type="component" value="Unassembled WGS sequence"/>
</dbReference>
<evidence type="ECO:0000259" key="3">
    <source>
        <dbReference type="PROSITE" id="PS50240"/>
    </source>
</evidence>
<reference evidence="5" key="1">
    <citation type="submission" date="2023-01" db="EMBL/GenBank/DDBJ databases">
        <title>Key to firefly adult light organ development and bioluminescence: homeobox transcription factors regulate luciferase expression and transportation to peroxisome.</title>
        <authorList>
            <person name="Fu X."/>
        </authorList>
    </citation>
    <scope>NUCLEOTIDE SEQUENCE [LARGE SCALE GENOMIC DNA]</scope>
</reference>
<dbReference type="PANTHER" id="PTHR24252">
    <property type="entry name" value="ACROSIN-RELATED"/>
    <property type="match status" value="1"/>
</dbReference>
<keyword evidence="1" id="KW-1015">Disulfide bond</keyword>
<accession>A0AAN7PS64</accession>
<dbReference type="GO" id="GO:0006508">
    <property type="term" value="P:proteolysis"/>
    <property type="evidence" value="ECO:0007669"/>
    <property type="project" value="UniProtKB-KW"/>
</dbReference>
<dbReference type="InterPro" id="IPR001254">
    <property type="entry name" value="Trypsin_dom"/>
</dbReference>
<dbReference type="CDD" id="cd00190">
    <property type="entry name" value="Tryp_SPc"/>
    <property type="match status" value="2"/>
</dbReference>
<protein>
    <recommendedName>
        <fullName evidence="3">Peptidase S1 domain-containing protein</fullName>
    </recommendedName>
</protein>
<sequence>MKVIFVFPLVFAAVASFPRYFNILLLGLSPRIISGQDAILGQFPWQVLNRYVVPAGRGLCGGALVDPRWVLTAAHCADGISDFEITLGSLYSDGRDEPQATTIKASFAYVHIDFNSLSLENDVAVIDLVQGVALTNFIQTIPLGFDEIGSGVRLVASGWGKTSDSGSVSSILKYVGLDTISNDECAIIYGSITDGSLCCRGAPEHSTCKLKFGILTIFLGLSSKIIDGENAELGQFRWQILSEALLSEGTLTCGGSLIDPRWVLTAAHCADRVYSFKITLGSLHSDGRDEPQAVIRRTTRAIIHPDFDKYSLNNDVALIDLQETVYFTASSSLSDTLNYVNLNTITNAECEQIFNNIFDGQLCCRGDPNHSICTGDSGGPLVQYDNSGKAYHVGITSFNAPNGCDKGHPSGFARTSYYQTWILNTMYSKNEN</sequence>
<dbReference type="InterPro" id="IPR001314">
    <property type="entry name" value="Peptidase_S1A"/>
</dbReference>
<keyword evidence="2" id="KW-0378">Hydrolase</keyword>
<dbReference type="PRINTS" id="PR00722">
    <property type="entry name" value="CHYMOTRYPSIN"/>
</dbReference>
<evidence type="ECO:0000256" key="1">
    <source>
        <dbReference type="ARBA" id="ARBA00023157"/>
    </source>
</evidence>
<dbReference type="PROSITE" id="PS50240">
    <property type="entry name" value="TRYPSIN_DOM"/>
    <property type="match status" value="1"/>
</dbReference>
<dbReference type="Pfam" id="PF00089">
    <property type="entry name" value="Trypsin"/>
    <property type="match status" value="3"/>
</dbReference>
<evidence type="ECO:0000256" key="2">
    <source>
        <dbReference type="RuleBase" id="RU363034"/>
    </source>
</evidence>
<dbReference type="FunFam" id="2.40.10.10:FF:000068">
    <property type="entry name" value="transmembrane protease serine 2"/>
    <property type="match status" value="2"/>
</dbReference>
<keyword evidence="2" id="KW-0645">Protease</keyword>
<dbReference type="InterPro" id="IPR043504">
    <property type="entry name" value="Peptidase_S1_PA_chymotrypsin"/>
</dbReference>
<dbReference type="PROSITE" id="PS00135">
    <property type="entry name" value="TRYPSIN_SER"/>
    <property type="match status" value="1"/>
</dbReference>
<dbReference type="SMART" id="SM00020">
    <property type="entry name" value="Tryp_SPc"/>
    <property type="match status" value="2"/>
</dbReference>
<dbReference type="SUPFAM" id="SSF50494">
    <property type="entry name" value="Trypsin-like serine proteases"/>
    <property type="match status" value="2"/>
</dbReference>
<dbReference type="InterPro" id="IPR018114">
    <property type="entry name" value="TRYPSIN_HIS"/>
</dbReference>
<dbReference type="PANTHER" id="PTHR24252:SF7">
    <property type="entry name" value="HYALIN"/>
    <property type="match status" value="1"/>
</dbReference>
<dbReference type="AlphaFoldDB" id="A0AAN7PS64"/>
<dbReference type="EMBL" id="JARPUR010000006">
    <property type="protein sequence ID" value="KAK4874417.1"/>
    <property type="molecule type" value="Genomic_DNA"/>
</dbReference>
<dbReference type="GO" id="GO:0004252">
    <property type="term" value="F:serine-type endopeptidase activity"/>
    <property type="evidence" value="ECO:0007669"/>
    <property type="project" value="InterPro"/>
</dbReference>
<organism evidence="4 5">
    <name type="scientific">Aquatica leii</name>
    <dbReference type="NCBI Taxonomy" id="1421715"/>
    <lineage>
        <taxon>Eukaryota</taxon>
        <taxon>Metazoa</taxon>
        <taxon>Ecdysozoa</taxon>
        <taxon>Arthropoda</taxon>
        <taxon>Hexapoda</taxon>
        <taxon>Insecta</taxon>
        <taxon>Pterygota</taxon>
        <taxon>Neoptera</taxon>
        <taxon>Endopterygota</taxon>
        <taxon>Coleoptera</taxon>
        <taxon>Polyphaga</taxon>
        <taxon>Elateriformia</taxon>
        <taxon>Elateroidea</taxon>
        <taxon>Lampyridae</taxon>
        <taxon>Luciolinae</taxon>
        <taxon>Aquatica</taxon>
    </lineage>
</organism>
<name>A0AAN7PS64_9COLE</name>
<gene>
    <name evidence="4" type="ORF">RN001_013777</name>
</gene>
<proteinExistence type="predicted"/>
<keyword evidence="2" id="KW-0720">Serine protease</keyword>
<comment type="caution">
    <text evidence="4">The sequence shown here is derived from an EMBL/GenBank/DDBJ whole genome shotgun (WGS) entry which is preliminary data.</text>
</comment>
<dbReference type="InterPro" id="IPR009003">
    <property type="entry name" value="Peptidase_S1_PA"/>
</dbReference>
<dbReference type="Gene3D" id="2.40.10.10">
    <property type="entry name" value="Trypsin-like serine proteases"/>
    <property type="match status" value="4"/>
</dbReference>
<feature type="domain" description="Peptidase S1" evidence="3">
    <location>
        <begin position="32"/>
        <end position="427"/>
    </location>
</feature>
<keyword evidence="5" id="KW-1185">Reference proteome</keyword>
<evidence type="ECO:0000313" key="4">
    <source>
        <dbReference type="EMBL" id="KAK4874417.1"/>
    </source>
</evidence>
<evidence type="ECO:0000313" key="5">
    <source>
        <dbReference type="Proteomes" id="UP001353858"/>
    </source>
</evidence>
<dbReference type="PROSITE" id="PS00134">
    <property type="entry name" value="TRYPSIN_HIS"/>
    <property type="match status" value="2"/>
</dbReference>